<organism evidence="2 3">
    <name type="scientific">Photobacterium sp. (strain ATCC 43367)</name>
    <dbReference type="NCBI Taxonomy" id="379097"/>
    <lineage>
        <taxon>Bacteria</taxon>
        <taxon>Pseudomonadati</taxon>
        <taxon>Pseudomonadota</taxon>
        <taxon>Gammaproteobacteria</taxon>
        <taxon>Vibrionales</taxon>
        <taxon>Vibrionaceae</taxon>
        <taxon>Vibrio</taxon>
        <taxon>Vibrio oreintalis group</taxon>
    </lineage>
</organism>
<dbReference type="AlphaFoldDB" id="A0A0A5I191"/>
<sequence>MSARRLILLSTWFQLIWFLAILGREEWLWLTLSLVFVTQVLTVGLSQIRLGAWLGLLALGVCTDYANYYFGLFQFEPSRFPIWLILLWAIFLWYANYLTPILNQYHPVFVSLVSGIAGAMSYFAGMKLQAVAFPHGNVTTLLVLFIEWSLLIIVIKKVYSHEPSLSVDQKGANF</sequence>
<comment type="caution">
    <text evidence="2">The sequence shown here is derived from an EMBL/GenBank/DDBJ whole genome shotgun (WGS) entry which is preliminary data.</text>
</comment>
<evidence type="ECO:0000313" key="3">
    <source>
        <dbReference type="Proteomes" id="UP000030451"/>
    </source>
</evidence>
<protein>
    <submittedName>
        <fullName evidence="2">Zinc ABC transporter permease</fullName>
    </submittedName>
</protein>
<dbReference type="Pfam" id="PF11086">
    <property type="entry name" value="DUF2878"/>
    <property type="match status" value="1"/>
</dbReference>
<keyword evidence="1" id="KW-1133">Transmembrane helix</keyword>
<reference evidence="2 3" key="1">
    <citation type="submission" date="2014-10" db="EMBL/GenBank/DDBJ databases">
        <title>Genome sequencing of Vibrio sinaloensis T08.</title>
        <authorList>
            <person name="Chan K.-G."/>
            <person name="Mohamad N.I."/>
        </authorList>
    </citation>
    <scope>NUCLEOTIDE SEQUENCE [LARGE SCALE GENOMIC DNA]</scope>
    <source>
        <strain evidence="2 3">T08</strain>
    </source>
</reference>
<dbReference type="RefSeq" id="WP_038189434.1">
    <property type="nucleotide sequence ID" value="NZ_JRWP01000005.1"/>
</dbReference>
<evidence type="ECO:0000256" key="1">
    <source>
        <dbReference type="SAM" id="Phobius"/>
    </source>
</evidence>
<dbReference type="OrthoDB" id="6522758at2"/>
<dbReference type="InterPro" id="IPR021306">
    <property type="entry name" value="DUF2878"/>
</dbReference>
<keyword evidence="1" id="KW-0472">Membrane</keyword>
<accession>A0A0A5I191</accession>
<dbReference type="STRING" id="379097.SE23_13685"/>
<evidence type="ECO:0000313" key="2">
    <source>
        <dbReference type="EMBL" id="KGY09546.1"/>
    </source>
</evidence>
<feature type="transmembrane region" description="Helical" evidence="1">
    <location>
        <begin position="6"/>
        <end position="22"/>
    </location>
</feature>
<feature type="transmembrane region" description="Helical" evidence="1">
    <location>
        <begin position="105"/>
        <end position="124"/>
    </location>
</feature>
<proteinExistence type="predicted"/>
<keyword evidence="1" id="KW-0812">Transmembrane</keyword>
<gene>
    <name evidence="2" type="ORF">NM06_06805</name>
</gene>
<dbReference type="EMBL" id="JRWP01000005">
    <property type="protein sequence ID" value="KGY09546.1"/>
    <property type="molecule type" value="Genomic_DNA"/>
</dbReference>
<feature type="transmembrane region" description="Helical" evidence="1">
    <location>
        <begin position="51"/>
        <end position="70"/>
    </location>
</feature>
<dbReference type="Proteomes" id="UP000030451">
    <property type="component" value="Unassembled WGS sequence"/>
</dbReference>
<feature type="transmembrane region" description="Helical" evidence="1">
    <location>
        <begin position="136"/>
        <end position="155"/>
    </location>
</feature>
<feature type="transmembrane region" description="Helical" evidence="1">
    <location>
        <begin position="82"/>
        <end position="99"/>
    </location>
</feature>
<feature type="transmembrane region" description="Helical" evidence="1">
    <location>
        <begin position="27"/>
        <end position="45"/>
    </location>
</feature>
<name>A0A0A5I191_PHOS4</name>